<dbReference type="PROSITE" id="PS50910">
    <property type="entry name" value="HEPN"/>
    <property type="match status" value="1"/>
</dbReference>
<dbReference type="EMBL" id="FNRA01000024">
    <property type="protein sequence ID" value="SEB21948.1"/>
    <property type="molecule type" value="Genomic_DNA"/>
</dbReference>
<protein>
    <submittedName>
        <fullName evidence="2">HEPN domain-containing protein</fullName>
    </submittedName>
</protein>
<dbReference type="OrthoDB" id="726719at2"/>
<feature type="domain" description="HEPN" evidence="1">
    <location>
        <begin position="358"/>
        <end position="471"/>
    </location>
</feature>
<dbReference type="SUPFAM" id="SSF81593">
    <property type="entry name" value="Nucleotidyltransferase substrate binding subunit/domain"/>
    <property type="match status" value="1"/>
</dbReference>
<reference evidence="2 3" key="1">
    <citation type="submission" date="2016-10" db="EMBL/GenBank/DDBJ databases">
        <authorList>
            <person name="de Groot N.N."/>
        </authorList>
    </citation>
    <scope>NUCLEOTIDE SEQUENCE [LARGE SCALE GENOMIC DNA]</scope>
    <source>
        <strain evidence="2 3">DSM 19033</strain>
    </source>
</reference>
<keyword evidence="3" id="KW-1185">Reference proteome</keyword>
<gene>
    <name evidence="2" type="ORF">SAMN05443550_1245</name>
</gene>
<dbReference type="RefSeq" id="WP_090560139.1">
    <property type="nucleotide sequence ID" value="NZ_FNRA01000024.1"/>
</dbReference>
<evidence type="ECO:0000313" key="3">
    <source>
        <dbReference type="Proteomes" id="UP000198850"/>
    </source>
</evidence>
<dbReference type="InterPro" id="IPR007842">
    <property type="entry name" value="HEPN_dom"/>
</dbReference>
<dbReference type="Proteomes" id="UP000198850">
    <property type="component" value="Unassembled WGS sequence"/>
</dbReference>
<sequence length="497" mass="58193">MKQEPTVSEKTSFRYLKEKDINNPHFQIVCFFCDENHIESFRFGMIDLIKTACSDQHFGKRESYYYNQQQFVKLLELAYILKDSKEDLKLNSDHPLYRFSDHPFELYTELKNKPFPALHFRTLSGAELNDVRIFLEELFNFKSLDDWRAILDSLLYCTKGDVKLDDIYDEKVYETVLIREYIEKTIEAMGLVCETKSLPYIKLHHAGDFKFEDEEEEAAIKVNPIPLMRFTEKNFPAVINFIADVIEPEKIYCLNHRSDPDGKDHADLILVIPEKYPQTFEEIETIVKFAFLKHLHLSCTLFKSSFFHKMVSEGHIYFSMACNAESLVYDDGSKPLPALRLDSRPEKIEKTRQDFSTGLTKAKTFYTAAQTYRNENVILSAFMLHQAAELSLRALNRSLTTQDKTTHSIKALLKFSLRLTTELSLLLDNGSAEDERLLTIFEGAYLGYRYHEKYTIERADLDILFDRVKELHAIEEETFANWMDNYERLINTAQDEQ</sequence>
<dbReference type="Pfam" id="PF05168">
    <property type="entry name" value="HEPN"/>
    <property type="match status" value="1"/>
</dbReference>
<dbReference type="AlphaFoldDB" id="A0A1H4HLK6"/>
<evidence type="ECO:0000313" key="2">
    <source>
        <dbReference type="EMBL" id="SEB21948.1"/>
    </source>
</evidence>
<dbReference type="SMART" id="SM00748">
    <property type="entry name" value="HEPN"/>
    <property type="match status" value="1"/>
</dbReference>
<organism evidence="2 3">
    <name type="scientific">Pedobacter hartonius</name>
    <dbReference type="NCBI Taxonomy" id="425514"/>
    <lineage>
        <taxon>Bacteria</taxon>
        <taxon>Pseudomonadati</taxon>
        <taxon>Bacteroidota</taxon>
        <taxon>Sphingobacteriia</taxon>
        <taxon>Sphingobacteriales</taxon>
        <taxon>Sphingobacteriaceae</taxon>
        <taxon>Pedobacter</taxon>
    </lineage>
</organism>
<dbReference type="STRING" id="425514.SAMN05443550_1245"/>
<accession>A0A1H4HLK6</accession>
<dbReference type="Gene3D" id="1.20.120.330">
    <property type="entry name" value="Nucleotidyltransferases domain 2"/>
    <property type="match status" value="1"/>
</dbReference>
<proteinExistence type="predicted"/>
<evidence type="ECO:0000259" key="1">
    <source>
        <dbReference type="PROSITE" id="PS50910"/>
    </source>
</evidence>
<name>A0A1H4HLK6_9SPHI</name>